<dbReference type="HAMAP" id="MF_01117">
    <property type="entry name" value="CDP_archaeol_synth"/>
    <property type="match status" value="1"/>
</dbReference>
<evidence type="ECO:0000256" key="2">
    <source>
        <dbReference type="ARBA" id="ARBA00022516"/>
    </source>
</evidence>
<proteinExistence type="inferred from homology"/>
<gene>
    <name evidence="11" type="primary">carS</name>
    <name evidence="12" type="ORF">HA254_02490</name>
</gene>
<dbReference type="InterPro" id="IPR032690">
    <property type="entry name" value="CarS"/>
</dbReference>
<dbReference type="Proteomes" id="UP000565078">
    <property type="component" value="Unassembled WGS sequence"/>
</dbReference>
<evidence type="ECO:0000256" key="10">
    <source>
        <dbReference type="ARBA" id="ARBA00023264"/>
    </source>
</evidence>
<keyword evidence="12" id="KW-0548">Nucleotidyltransferase</keyword>
<evidence type="ECO:0000256" key="1">
    <source>
        <dbReference type="ARBA" id="ARBA00022475"/>
    </source>
</evidence>
<sequence length="170" mass="17996">MDFLVRAILYVAPMYFANSAAMVFGGRTPVDFGARFPDGKPVFGKGKTFKGLVFGIAAGAMVAAILKVLLPEYAVAGFGADYNVLGFLLSAGAVLGDLVGSFIKRRIGIEQGKEAPLLDQLDFVIGAIALGSIVYVPSVALALAVIIATPFIHRISNYIAFKANLKKVPW</sequence>
<dbReference type="GO" id="GO:0005886">
    <property type="term" value="C:plasma membrane"/>
    <property type="evidence" value="ECO:0007669"/>
    <property type="project" value="UniProtKB-SubCell"/>
</dbReference>
<dbReference type="GO" id="GO:0043338">
    <property type="term" value="F:CDP-2,3-bis-(O-geranylgeranyl)-sn-glycerol synthase activity"/>
    <property type="evidence" value="ECO:0007669"/>
    <property type="project" value="UniProtKB-EC"/>
</dbReference>
<dbReference type="EMBL" id="DUGC01000044">
    <property type="protein sequence ID" value="HIH09516.1"/>
    <property type="molecule type" value="Genomic_DNA"/>
</dbReference>
<protein>
    <recommendedName>
        <fullName evidence="11">CDP-archaeol synthase</fullName>
        <ecNumber evidence="11">2.7.7.67</ecNumber>
    </recommendedName>
    <alternativeName>
        <fullName evidence="11">CDP-2,3-bis-(O-geranylgeranyl)-sn-glycerol synthase</fullName>
    </alternativeName>
</protein>
<evidence type="ECO:0000313" key="12">
    <source>
        <dbReference type="EMBL" id="HIH09516.1"/>
    </source>
</evidence>
<dbReference type="GO" id="GO:0046474">
    <property type="term" value="P:glycerophospholipid biosynthetic process"/>
    <property type="evidence" value="ECO:0007669"/>
    <property type="project" value="UniProtKB-UniRule"/>
</dbReference>
<keyword evidence="1 11" id="KW-1003">Cell membrane</keyword>
<keyword evidence="4 11" id="KW-0812">Transmembrane</keyword>
<keyword evidence="8 11" id="KW-0472">Membrane</keyword>
<keyword evidence="6 11" id="KW-1133">Transmembrane helix</keyword>
<dbReference type="AlphaFoldDB" id="A0A7J4J2Q4"/>
<dbReference type="Pfam" id="PF01864">
    <property type="entry name" value="CarS-like"/>
    <property type="match status" value="1"/>
</dbReference>
<feature type="transmembrane region" description="Helical" evidence="11">
    <location>
        <begin position="7"/>
        <end position="28"/>
    </location>
</feature>
<dbReference type="EC" id="2.7.7.67" evidence="11"/>
<accession>A0A7J4J2Q4</accession>
<keyword evidence="5 11" id="KW-0460">Magnesium</keyword>
<name>A0A7J4J2Q4_9ARCH</name>
<evidence type="ECO:0000256" key="6">
    <source>
        <dbReference type="ARBA" id="ARBA00022989"/>
    </source>
</evidence>
<dbReference type="UniPathway" id="UPA00940"/>
<evidence type="ECO:0000256" key="9">
    <source>
        <dbReference type="ARBA" id="ARBA00023209"/>
    </source>
</evidence>
<evidence type="ECO:0000256" key="8">
    <source>
        <dbReference type="ARBA" id="ARBA00023136"/>
    </source>
</evidence>
<dbReference type="NCBIfam" id="NF003114">
    <property type="entry name" value="PRK04032.1"/>
    <property type="match status" value="1"/>
</dbReference>
<dbReference type="PANTHER" id="PTHR39650">
    <property type="entry name" value="CDP-ARCHAEOL SYNTHASE"/>
    <property type="match status" value="1"/>
</dbReference>
<comment type="catalytic activity">
    <reaction evidence="11">
        <text>2,3-bis-O-(geranylgeranyl)-sn-glycerol 1-phosphate + CTP + H(+) = CDP-2,3-bis-O-(geranylgeranyl)-sn-glycerol + diphosphate</text>
        <dbReference type="Rhea" id="RHEA:25690"/>
        <dbReference type="ChEBI" id="CHEBI:15378"/>
        <dbReference type="ChEBI" id="CHEBI:33019"/>
        <dbReference type="ChEBI" id="CHEBI:37563"/>
        <dbReference type="ChEBI" id="CHEBI:58837"/>
        <dbReference type="ChEBI" id="CHEBI:58838"/>
        <dbReference type="EC" id="2.7.7.67"/>
    </reaction>
</comment>
<evidence type="ECO:0000256" key="11">
    <source>
        <dbReference type="HAMAP-Rule" id="MF_01117"/>
    </source>
</evidence>
<evidence type="ECO:0000256" key="4">
    <source>
        <dbReference type="ARBA" id="ARBA00022692"/>
    </source>
</evidence>
<feature type="transmembrane region" description="Helical" evidence="11">
    <location>
        <begin position="82"/>
        <end position="103"/>
    </location>
</feature>
<feature type="transmembrane region" description="Helical" evidence="11">
    <location>
        <begin position="123"/>
        <end position="152"/>
    </location>
</feature>
<evidence type="ECO:0000256" key="7">
    <source>
        <dbReference type="ARBA" id="ARBA00023098"/>
    </source>
</evidence>
<comment type="cofactor">
    <cofactor evidence="11">
        <name>Mg(2+)</name>
        <dbReference type="ChEBI" id="CHEBI:18420"/>
    </cofactor>
</comment>
<keyword evidence="9 11" id="KW-0594">Phospholipid biosynthesis</keyword>
<keyword evidence="2 11" id="KW-0444">Lipid biosynthesis</keyword>
<comment type="subcellular location">
    <subcellularLocation>
        <location evidence="11">Cell membrane</location>
        <topology evidence="11">Multi-pass membrane protein</topology>
    </subcellularLocation>
</comment>
<dbReference type="PANTHER" id="PTHR39650:SF1">
    <property type="entry name" value="CDP-ARCHAEOL SYNTHASE"/>
    <property type="match status" value="1"/>
</dbReference>
<evidence type="ECO:0000313" key="13">
    <source>
        <dbReference type="Proteomes" id="UP000565078"/>
    </source>
</evidence>
<comment type="function">
    <text evidence="11">Catalyzes the formation of CDP-2,3-bis-(O-geranylgeranyl)-sn-glycerol (CDP-archaeol) from 2,3-bis-(O-geranylgeranyl)-sn-glycerol 1-phosphate (DGGGP) and CTP. This reaction is the third ether-bond-formation step in the biosynthesis of archaeal membrane lipids.</text>
</comment>
<keyword evidence="10 11" id="KW-1208">Phospholipid metabolism</keyword>
<organism evidence="12 13">
    <name type="scientific">Candidatus Iainarchaeum sp</name>
    <dbReference type="NCBI Taxonomy" id="3101447"/>
    <lineage>
        <taxon>Archaea</taxon>
        <taxon>Candidatus Iainarchaeota</taxon>
        <taxon>Candidatus Iainarchaeia</taxon>
        <taxon>Candidatus Iainarchaeales</taxon>
        <taxon>Candidatus Iainarchaeaceae</taxon>
        <taxon>Candidatus Iainarchaeum</taxon>
    </lineage>
</organism>
<comment type="pathway">
    <text evidence="11">Membrane lipid metabolism; glycerophospholipid metabolism.</text>
</comment>
<comment type="similarity">
    <text evidence="11">Belongs to the CDP-archaeol synthase family.</text>
</comment>
<evidence type="ECO:0000256" key="3">
    <source>
        <dbReference type="ARBA" id="ARBA00022679"/>
    </source>
</evidence>
<evidence type="ECO:0000256" key="5">
    <source>
        <dbReference type="ARBA" id="ARBA00022842"/>
    </source>
</evidence>
<feature type="transmembrane region" description="Helical" evidence="11">
    <location>
        <begin position="48"/>
        <end position="70"/>
    </location>
</feature>
<keyword evidence="7 11" id="KW-0443">Lipid metabolism</keyword>
<reference evidence="13" key="1">
    <citation type="journal article" date="2020" name="bioRxiv">
        <title>A rank-normalized archaeal taxonomy based on genome phylogeny resolves widespread incomplete and uneven classifications.</title>
        <authorList>
            <person name="Rinke C."/>
            <person name="Chuvochina M."/>
            <person name="Mussig A.J."/>
            <person name="Chaumeil P.-A."/>
            <person name="Waite D.W."/>
            <person name="Whitman W.B."/>
            <person name="Parks D.H."/>
            <person name="Hugenholtz P."/>
        </authorList>
    </citation>
    <scope>NUCLEOTIDE SEQUENCE [LARGE SCALE GENOMIC DNA]</scope>
</reference>
<dbReference type="InterPro" id="IPR002726">
    <property type="entry name" value="CarS_archaea"/>
</dbReference>
<comment type="caution">
    <text evidence="12">The sequence shown here is derived from an EMBL/GenBank/DDBJ whole genome shotgun (WGS) entry which is preliminary data.</text>
</comment>
<keyword evidence="3 11" id="KW-0808">Transferase</keyword>